<accession>A0A1I6SYX5</accession>
<organism evidence="1 2">
    <name type="scientific">Brevundimonas viscosa</name>
    <dbReference type="NCBI Taxonomy" id="871741"/>
    <lineage>
        <taxon>Bacteria</taxon>
        <taxon>Pseudomonadati</taxon>
        <taxon>Pseudomonadota</taxon>
        <taxon>Alphaproteobacteria</taxon>
        <taxon>Caulobacterales</taxon>
        <taxon>Caulobacteraceae</taxon>
        <taxon>Brevundimonas</taxon>
    </lineage>
</organism>
<sequence>MHEGHDGTEPVSASVEGVGRGVVDAAFTVHRALGPGLLESVYEACLAEELRGRGLRVERQVGIPVAYGDVKVDVGCRLDLLVEDRVIVEIKAIDALASIHSAQLLTYLRFSGARLGYLINFNTVLLKNGLRRLVL</sequence>
<evidence type="ECO:0000313" key="1">
    <source>
        <dbReference type="EMBL" id="SFS82179.1"/>
    </source>
</evidence>
<dbReference type="Proteomes" id="UP000198788">
    <property type="component" value="Unassembled WGS sequence"/>
</dbReference>
<dbReference type="EMBL" id="FOZV01000006">
    <property type="protein sequence ID" value="SFS82179.1"/>
    <property type="molecule type" value="Genomic_DNA"/>
</dbReference>
<protein>
    <submittedName>
        <fullName evidence="1">GxxExxY protein</fullName>
    </submittedName>
</protein>
<keyword evidence="2" id="KW-1185">Reference proteome</keyword>
<dbReference type="Pfam" id="PF13366">
    <property type="entry name" value="PDDEXK_3"/>
    <property type="match status" value="1"/>
</dbReference>
<gene>
    <name evidence="1" type="ORF">SAMN05192570_2818</name>
</gene>
<dbReference type="RefSeq" id="WP_092312095.1">
    <property type="nucleotide sequence ID" value="NZ_FOZV01000006.1"/>
</dbReference>
<name>A0A1I6SYX5_9CAUL</name>
<dbReference type="InterPro" id="IPR026350">
    <property type="entry name" value="GxxExxY"/>
</dbReference>
<dbReference type="STRING" id="871741.SAMN05192570_2818"/>
<proteinExistence type="predicted"/>
<dbReference type="AlphaFoldDB" id="A0A1I6SYX5"/>
<evidence type="ECO:0000313" key="2">
    <source>
        <dbReference type="Proteomes" id="UP000198788"/>
    </source>
</evidence>
<dbReference type="NCBIfam" id="TIGR04256">
    <property type="entry name" value="GxxExxY"/>
    <property type="match status" value="1"/>
</dbReference>
<reference evidence="2" key="1">
    <citation type="submission" date="2016-10" db="EMBL/GenBank/DDBJ databases">
        <authorList>
            <person name="Varghese N."/>
            <person name="Submissions S."/>
        </authorList>
    </citation>
    <scope>NUCLEOTIDE SEQUENCE [LARGE SCALE GENOMIC DNA]</scope>
    <source>
        <strain evidence="2">CGMCC 1.10683</strain>
    </source>
</reference>
<dbReference type="OrthoDB" id="9806869at2"/>